<evidence type="ECO:0000256" key="10">
    <source>
        <dbReference type="ARBA" id="ARBA00023157"/>
    </source>
</evidence>
<dbReference type="PROSITE" id="PS51914">
    <property type="entry name" value="MRH"/>
    <property type="match status" value="1"/>
</dbReference>
<feature type="transmembrane region" description="Helical" evidence="13">
    <location>
        <begin position="1037"/>
        <end position="1062"/>
    </location>
</feature>
<feature type="chain" id="PRO_5043326580" description="MRH domain-containing protein" evidence="14">
    <location>
        <begin position="22"/>
        <end position="1265"/>
    </location>
</feature>
<dbReference type="PANTHER" id="PTHR22727">
    <property type="entry name" value="PROTEIN CBG13728"/>
    <property type="match status" value="1"/>
</dbReference>
<evidence type="ECO:0000313" key="17">
    <source>
        <dbReference type="Proteomes" id="UP001497482"/>
    </source>
</evidence>
<comment type="similarity">
    <text evidence="4">Belongs to the ELAPOR family.</text>
</comment>
<dbReference type="SUPFAM" id="SSF50911">
    <property type="entry name" value="Mannose 6-phosphate receptor domain"/>
    <property type="match status" value="1"/>
</dbReference>
<dbReference type="InterPro" id="IPR008952">
    <property type="entry name" value="Tetraspanin_EC2_sf"/>
</dbReference>
<feature type="region of interest" description="Disordered" evidence="12">
    <location>
        <begin position="984"/>
        <end position="1006"/>
    </location>
</feature>
<gene>
    <name evidence="16" type="ORF">KC01_LOCUS1046</name>
</gene>
<dbReference type="InterPro" id="IPR056606">
    <property type="entry name" value="Elapor1/2_C"/>
</dbReference>
<organism evidence="16 17">
    <name type="scientific">Knipowitschia caucasica</name>
    <name type="common">Caucasian dwarf goby</name>
    <name type="synonym">Pomatoschistus caucasicus</name>
    <dbReference type="NCBI Taxonomy" id="637954"/>
    <lineage>
        <taxon>Eukaryota</taxon>
        <taxon>Metazoa</taxon>
        <taxon>Chordata</taxon>
        <taxon>Craniata</taxon>
        <taxon>Vertebrata</taxon>
        <taxon>Euteleostomi</taxon>
        <taxon>Actinopterygii</taxon>
        <taxon>Neopterygii</taxon>
        <taxon>Teleostei</taxon>
        <taxon>Neoteleostei</taxon>
        <taxon>Acanthomorphata</taxon>
        <taxon>Gobiaria</taxon>
        <taxon>Gobiiformes</taxon>
        <taxon>Gobioidei</taxon>
        <taxon>Gobiidae</taxon>
        <taxon>Gobiinae</taxon>
        <taxon>Knipowitschia</taxon>
    </lineage>
</organism>
<evidence type="ECO:0000256" key="13">
    <source>
        <dbReference type="SAM" id="Phobius"/>
    </source>
</evidence>
<feature type="signal peptide" evidence="14">
    <location>
        <begin position="1"/>
        <end position="21"/>
    </location>
</feature>
<dbReference type="Pfam" id="PF00335">
    <property type="entry name" value="Tetraspanin"/>
    <property type="match status" value="1"/>
</dbReference>
<evidence type="ECO:0000256" key="12">
    <source>
        <dbReference type="SAM" id="MobiDB-lite"/>
    </source>
</evidence>
<keyword evidence="10" id="KW-1015">Disulfide bond</keyword>
<feature type="domain" description="MRH" evidence="15">
    <location>
        <begin position="642"/>
        <end position="847"/>
    </location>
</feature>
<accession>A0AAV2IXQ8</accession>
<keyword evidence="5" id="KW-1003">Cell membrane</keyword>
<dbReference type="InterPro" id="IPR044865">
    <property type="entry name" value="MRH_dom"/>
</dbReference>
<evidence type="ECO:0000256" key="4">
    <source>
        <dbReference type="ARBA" id="ARBA00007627"/>
    </source>
</evidence>
<dbReference type="InterPro" id="IPR039181">
    <property type="entry name" value="Elapor1/2"/>
</dbReference>
<evidence type="ECO:0000256" key="11">
    <source>
        <dbReference type="ARBA" id="ARBA00023180"/>
    </source>
</evidence>
<feature type="transmembrane region" description="Helical" evidence="13">
    <location>
        <begin position="1109"/>
        <end position="1133"/>
    </location>
</feature>
<dbReference type="InterPro" id="IPR056608">
    <property type="entry name" value="Elapor1/2_GBD"/>
</dbReference>
<feature type="transmembrane region" description="Helical" evidence="13">
    <location>
        <begin position="1082"/>
        <end position="1102"/>
    </location>
</feature>
<dbReference type="PANTHER" id="PTHR22727:SF3">
    <property type="entry name" value="ENDOSOME_LYSOSOME-ASSOCIATED APOPTOSIS AND AUTOPHAGY REGULATOR FAMILY MEMBER 2"/>
    <property type="match status" value="1"/>
</dbReference>
<dbReference type="GO" id="GO:0030513">
    <property type="term" value="P:positive regulation of BMP signaling pathway"/>
    <property type="evidence" value="ECO:0007669"/>
    <property type="project" value="TreeGrafter"/>
</dbReference>
<dbReference type="InterPro" id="IPR009011">
    <property type="entry name" value="Man6P_isomerase_rcpt-bd_dom_sf"/>
</dbReference>
<evidence type="ECO:0000256" key="7">
    <source>
        <dbReference type="ARBA" id="ARBA00022729"/>
    </source>
</evidence>
<dbReference type="InterPro" id="IPR056609">
    <property type="entry name" value="Elapor1-like_3rd"/>
</dbReference>
<keyword evidence="6 13" id="KW-0812">Transmembrane</keyword>
<comment type="similarity">
    <text evidence="3">Belongs to the tetraspanin (TM4SF) family.</text>
</comment>
<dbReference type="EMBL" id="OZ035823">
    <property type="protein sequence ID" value="CAL1568425.1"/>
    <property type="molecule type" value="Genomic_DNA"/>
</dbReference>
<dbReference type="PRINTS" id="PR00259">
    <property type="entry name" value="TMFOUR"/>
</dbReference>
<dbReference type="Pfam" id="PF23089">
    <property type="entry name" value="ELAPOR1_C"/>
    <property type="match status" value="1"/>
</dbReference>
<dbReference type="GO" id="GO:0005886">
    <property type="term" value="C:plasma membrane"/>
    <property type="evidence" value="ECO:0007669"/>
    <property type="project" value="UniProtKB-SubCell"/>
</dbReference>
<dbReference type="Pfam" id="PF23031">
    <property type="entry name" value="GBD_ELAPOR1"/>
    <property type="match status" value="1"/>
</dbReference>
<evidence type="ECO:0000256" key="5">
    <source>
        <dbReference type="ARBA" id="ARBA00022475"/>
    </source>
</evidence>
<protein>
    <recommendedName>
        <fullName evidence="15">MRH domain-containing protein</fullName>
    </recommendedName>
</protein>
<dbReference type="AlphaFoldDB" id="A0AAV2IXQ8"/>
<evidence type="ECO:0000313" key="16">
    <source>
        <dbReference type="EMBL" id="CAL1568425.1"/>
    </source>
</evidence>
<evidence type="ECO:0000259" key="15">
    <source>
        <dbReference type="PROSITE" id="PS51914"/>
    </source>
</evidence>
<keyword evidence="11" id="KW-0325">Glycoprotein</keyword>
<dbReference type="Gene3D" id="2.10.50.10">
    <property type="entry name" value="Tumor Necrosis Factor Receptor, subunit A, domain 2"/>
    <property type="match status" value="2"/>
</dbReference>
<proteinExistence type="inferred from homology"/>
<feature type="transmembrane region" description="Helical" evidence="13">
    <location>
        <begin position="1230"/>
        <end position="1253"/>
    </location>
</feature>
<dbReference type="Pfam" id="PF23091">
    <property type="entry name" value="TNFR_ELAPOR1_6th"/>
    <property type="match status" value="1"/>
</dbReference>
<dbReference type="CDD" id="cd03165">
    <property type="entry name" value="NET-5_like_LEL"/>
    <property type="match status" value="1"/>
</dbReference>
<evidence type="ECO:0000256" key="6">
    <source>
        <dbReference type="ARBA" id="ARBA00022692"/>
    </source>
</evidence>
<dbReference type="Pfam" id="PF23087">
    <property type="entry name" value="MRH_ELAPOR1_9th"/>
    <property type="match status" value="1"/>
</dbReference>
<feature type="transmembrane region" description="Helical" evidence="13">
    <location>
        <begin position="896"/>
        <end position="920"/>
    </location>
</feature>
<evidence type="ECO:0000256" key="14">
    <source>
        <dbReference type="SAM" id="SignalP"/>
    </source>
</evidence>
<dbReference type="Pfam" id="PF23032">
    <property type="entry name" value="GBD_ELAPOR1-like_3rd"/>
    <property type="match status" value="1"/>
</dbReference>
<evidence type="ECO:0000256" key="3">
    <source>
        <dbReference type="ARBA" id="ARBA00006840"/>
    </source>
</evidence>
<keyword evidence="9 13" id="KW-0472">Membrane</keyword>
<dbReference type="Gene3D" id="2.70.130.10">
    <property type="entry name" value="Mannose-6-phosphate receptor binding domain"/>
    <property type="match status" value="1"/>
</dbReference>
<comment type="subcellular location">
    <subcellularLocation>
        <location evidence="2">Cell membrane</location>
        <topology evidence="2">Single-pass type I membrane protein</topology>
    </subcellularLocation>
    <subcellularLocation>
        <location evidence="1">Membrane</location>
        <topology evidence="1">Multi-pass membrane protein</topology>
    </subcellularLocation>
</comment>
<name>A0AAV2IXQ8_KNICA</name>
<evidence type="ECO:0000256" key="8">
    <source>
        <dbReference type="ARBA" id="ARBA00022989"/>
    </source>
</evidence>
<dbReference type="Gene3D" id="1.10.1450.10">
    <property type="entry name" value="Tetraspanin"/>
    <property type="match status" value="1"/>
</dbReference>
<dbReference type="InterPro" id="IPR018503">
    <property type="entry name" value="Tetraspanin_CS"/>
</dbReference>
<keyword evidence="17" id="KW-1185">Reference proteome</keyword>
<reference evidence="16 17" key="1">
    <citation type="submission" date="2024-04" db="EMBL/GenBank/DDBJ databases">
        <authorList>
            <person name="Waldvogel A.-M."/>
            <person name="Schoenle A."/>
        </authorList>
    </citation>
    <scope>NUCLEOTIDE SEQUENCE [LARGE SCALE GENOMIC DNA]</scope>
</reference>
<dbReference type="InterPro" id="IPR009030">
    <property type="entry name" value="Growth_fac_rcpt_cys_sf"/>
</dbReference>
<dbReference type="InterPro" id="IPR056610">
    <property type="entry name" value="Elapor1/2_TNFR-like"/>
</dbReference>
<dbReference type="SMART" id="SM01411">
    <property type="entry name" value="Ephrin_rec_like"/>
    <property type="match status" value="4"/>
</dbReference>
<evidence type="ECO:0000256" key="1">
    <source>
        <dbReference type="ARBA" id="ARBA00004141"/>
    </source>
</evidence>
<sequence length="1265" mass="139833">MQEQRATWSCLLLYITAHVAASALTDLRACEEADYFYQYTECDSTGSRWRVAIPLRPGSCSNLPPPSRGTDCSFSCPAGMYLEMSMQQCTPCAAGSYSLGSGLRFDQWDAIPVGFTSMASFMDNSQSGEDVQTCNSSSWTPQGVYLESNRDECTVSLIYAVHLEKQGSVSFTYQYPDNNIFFEFYVQNEQCQEMAQNDEQKWIKITSNGEWGTHTVNLKTGTNILYWRTTGILVGGKRVNPVLLKNIQIEGVAYTSECFPCRPGWFSEAPGSSSCQPCPSNTYSAKGSSSCAPCPENHFAHEGWAECRVRPACSEKDYFQIHTACDSEGKTQMLYRWVEPKICIENITGAVELQTTGQREPCPPCNPGYYNSNDSTCLPCPPGSHSDGTYVCKKCPAGTEPVLGYEYKWWNVLPTNMKTSCFNVGNSNCDDMNGWEVAGDHIRSGAGSSDNDYLILSLHVPGFKVPASLSGMTGGDFGRITFEFETLCSADCEFYFMMDVNPKGTTVVEFWDGSKVRQTYSLVVTKNSSVTYTWAFQRTKHAQYMRRYVSDMVKLYSVSVTNVLDGVASACRACALIPHNSLRASSTCVPCPAGYYIDRDTNRCLECPPNTYLAGRHTYGQDTCVPCGPGSKSNKEHSRCFSDCLFTHSENNRTLMFDFGDMSKVASVTIGPSFTSKGTKYLHLFNISLCGNEGKRAAQCTDNVTDVSSKDGQSDSAQFISSVDSFICQSTIIPADGRGFRMAISSQSISLADTFLGATVDSVFDGINAKLDLFEENTREVPDINFYYRSTQATASCEKGRSSVITVRCNTEKSQRGELSVPSSCPAGTCDGCTFHFLWESSGACPRCTQDDYHHIEGVCKGSMQEIIYMWKEPKVCTKGVSLPPRGSAHCEAIALWLKVGVGGGAFAAVLLISLTCYFWKKNKRLEYKYSRLVMSANKECELPAADSCALDEGEEQEDDVVYSKKPTLLGKLRSIASKQTEGECSESVQLNSSHSEGRPRPKPKRTIDLPFQSLLLFKWSSKIQEMARGCVCCVKYMLFLFNLLFWLGGCGLLGVGVWLSVSEGNFATLSPSFPSLSAANLIITLGTVVMITGFLGCLGAIKENKCLLLSFFIVLLIILFAELVLLILFFVYTDKVSDNAKKDLKEGLVLYNTDNNAGLRDAWNAIQGEWKCCGVLGHTDWYTALQVNHVPDRCCQHVFPGCGRNSSNAFWTRGCYEKVEEWLDDNKHLLGTIAMCVLVIQLLGMAFSMTLYQQIHRAGKKYEA</sequence>
<dbReference type="Proteomes" id="UP001497482">
    <property type="component" value="Chromosome 1"/>
</dbReference>
<keyword evidence="7 14" id="KW-0732">Signal</keyword>
<evidence type="ECO:0000256" key="9">
    <source>
        <dbReference type="ARBA" id="ARBA00023136"/>
    </source>
</evidence>
<dbReference type="InterPro" id="IPR056607">
    <property type="entry name" value="Elapor1/2_MRH"/>
</dbReference>
<dbReference type="InterPro" id="IPR018499">
    <property type="entry name" value="Tetraspanin/Peripherin"/>
</dbReference>
<dbReference type="SUPFAM" id="SSF57184">
    <property type="entry name" value="Growth factor receptor domain"/>
    <property type="match status" value="2"/>
</dbReference>
<dbReference type="PROSITE" id="PS00421">
    <property type="entry name" value="TM4_1"/>
    <property type="match status" value="1"/>
</dbReference>
<evidence type="ECO:0000256" key="2">
    <source>
        <dbReference type="ARBA" id="ARBA00004251"/>
    </source>
</evidence>
<keyword evidence="8 13" id="KW-1133">Transmembrane helix</keyword>
<dbReference type="SUPFAM" id="SSF48652">
    <property type="entry name" value="Tetraspanin"/>
    <property type="match status" value="1"/>
</dbReference>